<reference evidence="1" key="1">
    <citation type="journal article" date="2021" name="Genome Biol. Evol.">
        <title>A High-Quality Reference Genome for a Parasitic Bivalve with Doubly Uniparental Inheritance (Bivalvia: Unionida).</title>
        <authorList>
            <person name="Smith C.H."/>
        </authorList>
    </citation>
    <scope>NUCLEOTIDE SEQUENCE</scope>
    <source>
        <strain evidence="1">CHS0354</strain>
    </source>
</reference>
<protein>
    <submittedName>
        <fullName evidence="1">Uncharacterized protein</fullName>
    </submittedName>
</protein>
<reference evidence="1" key="2">
    <citation type="journal article" date="2021" name="Genome Biol. Evol.">
        <title>Developing a high-quality reference genome for a parasitic bivalve with doubly uniparental inheritance (Bivalvia: Unionida).</title>
        <authorList>
            <person name="Smith C.H."/>
        </authorList>
    </citation>
    <scope>NUCLEOTIDE SEQUENCE</scope>
    <source>
        <strain evidence="1">CHS0354</strain>
        <tissue evidence="1">Mantle</tissue>
    </source>
</reference>
<dbReference type="AlphaFoldDB" id="A0AAE0SBP5"/>
<accession>A0AAE0SBP5</accession>
<name>A0AAE0SBP5_9BIVA</name>
<gene>
    <name evidence="1" type="ORF">CHS0354_031240</name>
</gene>
<keyword evidence="2" id="KW-1185">Reference proteome</keyword>
<dbReference type="Proteomes" id="UP001195483">
    <property type="component" value="Unassembled WGS sequence"/>
</dbReference>
<sequence length="152" mass="17797">MNTVVVEQSRFLQSKYYAGIICLRRVRHCPQQAVISYDIVLKEVAIMYHIVIKQVAIRYDIVLKQAAIRYHIVSKQVAIRYDIVRKQEPFLSYIKFCTMSDGRNGTGGLTMSLEYFEHIRTAFQKRSDVYKNYMIELKSIALLNQRIPISNN</sequence>
<evidence type="ECO:0000313" key="2">
    <source>
        <dbReference type="Proteomes" id="UP001195483"/>
    </source>
</evidence>
<proteinExistence type="predicted"/>
<dbReference type="EMBL" id="JAEAOA010001874">
    <property type="protein sequence ID" value="KAK3588986.1"/>
    <property type="molecule type" value="Genomic_DNA"/>
</dbReference>
<evidence type="ECO:0000313" key="1">
    <source>
        <dbReference type="EMBL" id="KAK3588986.1"/>
    </source>
</evidence>
<organism evidence="1 2">
    <name type="scientific">Potamilus streckersoni</name>
    <dbReference type="NCBI Taxonomy" id="2493646"/>
    <lineage>
        <taxon>Eukaryota</taxon>
        <taxon>Metazoa</taxon>
        <taxon>Spiralia</taxon>
        <taxon>Lophotrochozoa</taxon>
        <taxon>Mollusca</taxon>
        <taxon>Bivalvia</taxon>
        <taxon>Autobranchia</taxon>
        <taxon>Heteroconchia</taxon>
        <taxon>Palaeoheterodonta</taxon>
        <taxon>Unionida</taxon>
        <taxon>Unionoidea</taxon>
        <taxon>Unionidae</taxon>
        <taxon>Ambleminae</taxon>
        <taxon>Lampsilini</taxon>
        <taxon>Potamilus</taxon>
    </lineage>
</organism>
<reference evidence="1" key="3">
    <citation type="submission" date="2023-05" db="EMBL/GenBank/DDBJ databases">
        <authorList>
            <person name="Smith C.H."/>
        </authorList>
    </citation>
    <scope>NUCLEOTIDE SEQUENCE</scope>
    <source>
        <strain evidence="1">CHS0354</strain>
        <tissue evidence="1">Mantle</tissue>
    </source>
</reference>
<comment type="caution">
    <text evidence="1">The sequence shown here is derived from an EMBL/GenBank/DDBJ whole genome shotgun (WGS) entry which is preliminary data.</text>
</comment>